<sequence>MTAPATEFKCQVQCHPLTNASGGPWNSVVLCRYDSSPPAIPKSRPVLLSSLPPFEPEGKECTKLVHAGALLPVCITSGVTGQLEARAATLLGRNKLYAFEDVAPRSDGGQYGEGTFEGSHRQGHTPST</sequence>
<comment type="caution">
    <text evidence="3">The sequence shown here is derived from an EMBL/GenBank/DDBJ whole genome shotgun (WGS) entry which is preliminary data.</text>
</comment>
<proteinExistence type="predicted"/>
<name>A0AAD7CCT1_9AGAR</name>
<evidence type="ECO:0000313" key="3">
    <source>
        <dbReference type="EMBL" id="KAJ7644796.1"/>
    </source>
</evidence>
<reference evidence="3" key="1">
    <citation type="submission" date="2023-03" db="EMBL/GenBank/DDBJ databases">
        <title>Massive genome expansion in bonnet fungi (Mycena s.s.) driven by repeated elements and novel gene families across ecological guilds.</title>
        <authorList>
            <consortium name="Lawrence Berkeley National Laboratory"/>
            <person name="Harder C.B."/>
            <person name="Miyauchi S."/>
            <person name="Viragh M."/>
            <person name="Kuo A."/>
            <person name="Thoen E."/>
            <person name="Andreopoulos B."/>
            <person name="Lu D."/>
            <person name="Skrede I."/>
            <person name="Drula E."/>
            <person name="Henrissat B."/>
            <person name="Morin E."/>
            <person name="Kohler A."/>
            <person name="Barry K."/>
            <person name="LaButti K."/>
            <person name="Morin E."/>
            <person name="Salamov A."/>
            <person name="Lipzen A."/>
            <person name="Mereny Z."/>
            <person name="Hegedus B."/>
            <person name="Baldrian P."/>
            <person name="Stursova M."/>
            <person name="Weitz H."/>
            <person name="Taylor A."/>
            <person name="Grigoriev I.V."/>
            <person name="Nagy L.G."/>
            <person name="Martin F."/>
            <person name="Kauserud H."/>
        </authorList>
    </citation>
    <scope>NUCLEOTIDE SEQUENCE</scope>
    <source>
        <strain evidence="3">9284</strain>
    </source>
</reference>
<dbReference type="AlphaFoldDB" id="A0AAD7CCT1"/>
<protein>
    <submittedName>
        <fullName evidence="3">Uncharacterized protein</fullName>
    </submittedName>
</protein>
<evidence type="ECO:0000313" key="4">
    <source>
        <dbReference type="Proteomes" id="UP001221142"/>
    </source>
</evidence>
<evidence type="ECO:0000256" key="1">
    <source>
        <dbReference type="SAM" id="MobiDB-lite"/>
    </source>
</evidence>
<dbReference type="EMBL" id="JARKIF010000003">
    <property type="protein sequence ID" value="KAJ7644796.1"/>
    <property type="molecule type" value="Genomic_DNA"/>
</dbReference>
<evidence type="ECO:0000313" key="2">
    <source>
        <dbReference type="EMBL" id="KAJ7622225.1"/>
    </source>
</evidence>
<keyword evidence="4" id="KW-1185">Reference proteome</keyword>
<organism evidence="3 4">
    <name type="scientific">Roridomyces roridus</name>
    <dbReference type="NCBI Taxonomy" id="1738132"/>
    <lineage>
        <taxon>Eukaryota</taxon>
        <taxon>Fungi</taxon>
        <taxon>Dikarya</taxon>
        <taxon>Basidiomycota</taxon>
        <taxon>Agaricomycotina</taxon>
        <taxon>Agaricomycetes</taxon>
        <taxon>Agaricomycetidae</taxon>
        <taxon>Agaricales</taxon>
        <taxon>Marasmiineae</taxon>
        <taxon>Mycenaceae</taxon>
        <taxon>Roridomyces</taxon>
    </lineage>
</organism>
<dbReference type="EMBL" id="JARKIF010000015">
    <property type="protein sequence ID" value="KAJ7622225.1"/>
    <property type="molecule type" value="Genomic_DNA"/>
</dbReference>
<feature type="region of interest" description="Disordered" evidence="1">
    <location>
        <begin position="103"/>
        <end position="128"/>
    </location>
</feature>
<dbReference type="Proteomes" id="UP001221142">
    <property type="component" value="Unassembled WGS sequence"/>
</dbReference>
<gene>
    <name evidence="3" type="ORF">FB45DRAFT_1021539</name>
    <name evidence="2" type="ORF">FB45DRAFT_1031903</name>
</gene>
<accession>A0AAD7CCT1</accession>